<protein>
    <submittedName>
        <fullName evidence="1">Uncharacterized protein</fullName>
    </submittedName>
</protein>
<name>A0A481YY49_9VIRU</name>
<accession>A0A481YY49</accession>
<gene>
    <name evidence="1" type="ORF">LCMAC202_01230</name>
</gene>
<sequence length="79" mass="9111">MSGRFLVNFTLGIHLVSAWGGAALGSYEVCTQRSHRYFSETNDELYTGSARGLVRGVYYPYKTLRHLPKVWEKEKPPWM</sequence>
<reference evidence="1" key="1">
    <citation type="journal article" date="2019" name="MBio">
        <title>Virus Genomes from Deep Sea Sediments Expand the Ocean Megavirome and Support Independent Origins of Viral Gigantism.</title>
        <authorList>
            <person name="Backstrom D."/>
            <person name="Yutin N."/>
            <person name="Jorgensen S.L."/>
            <person name="Dharamshi J."/>
            <person name="Homa F."/>
            <person name="Zaremba-Niedwiedzka K."/>
            <person name="Spang A."/>
            <person name="Wolf Y.I."/>
            <person name="Koonin E.V."/>
            <person name="Ettema T.J."/>
        </authorList>
    </citation>
    <scope>NUCLEOTIDE SEQUENCE</scope>
</reference>
<organism evidence="1">
    <name type="scientific">Marseillevirus LCMAC202</name>
    <dbReference type="NCBI Taxonomy" id="2506606"/>
    <lineage>
        <taxon>Viruses</taxon>
        <taxon>Varidnaviria</taxon>
        <taxon>Bamfordvirae</taxon>
        <taxon>Nucleocytoviricota</taxon>
        <taxon>Megaviricetes</taxon>
        <taxon>Pimascovirales</taxon>
        <taxon>Pimascovirales incertae sedis</taxon>
        <taxon>Marseilleviridae</taxon>
    </lineage>
</organism>
<evidence type="ECO:0000313" key="1">
    <source>
        <dbReference type="EMBL" id="QBK87787.1"/>
    </source>
</evidence>
<proteinExistence type="predicted"/>
<dbReference type="EMBL" id="MK500369">
    <property type="protein sequence ID" value="QBK87787.1"/>
    <property type="molecule type" value="Genomic_DNA"/>
</dbReference>